<evidence type="ECO:0000256" key="3">
    <source>
        <dbReference type="ARBA" id="ARBA00022842"/>
    </source>
</evidence>
<dbReference type="Pfam" id="PF02776">
    <property type="entry name" value="TPP_enzyme_N"/>
    <property type="match status" value="1"/>
</dbReference>
<evidence type="ECO:0000256" key="2">
    <source>
        <dbReference type="ARBA" id="ARBA00022723"/>
    </source>
</evidence>
<dbReference type="AlphaFoldDB" id="A0A174JSF3"/>
<name>A0A174JSF3_PARDI</name>
<dbReference type="CDD" id="cd07037">
    <property type="entry name" value="TPP_PYR_MenD"/>
    <property type="match status" value="1"/>
</dbReference>
<dbReference type="EMBL" id="WKMO01000008">
    <property type="protein sequence ID" value="MSB73702.1"/>
    <property type="molecule type" value="Genomic_DNA"/>
</dbReference>
<dbReference type="Proteomes" id="UP001210126">
    <property type="component" value="Unassembled WGS sequence"/>
</dbReference>
<dbReference type="Gene3D" id="3.40.50.970">
    <property type="match status" value="2"/>
</dbReference>
<dbReference type="PIRSF" id="PIRSF004983">
    <property type="entry name" value="MenD"/>
    <property type="match status" value="1"/>
</dbReference>
<dbReference type="InterPro" id="IPR029061">
    <property type="entry name" value="THDP-binding"/>
</dbReference>
<sequence length="581" mass="65184">MDGKYYSSERSVQLLISLLKQHGIKKIVASPGTTNLSFVASLQQDEWFEVYSSVDERSAAYLACGMAEESGEPVVLSCTGATASRNYIPGLTEAYYRKLPVLAVTSTQDISRIGHHIAQVIDRRVIQNDIALLSEYIPATDDSVKEWSNTVRINCALLELRHRGGGPVHLNMETTYSRDYSVRELPQARMIRRVMPKDLFPELPKGRVAVVVGTHRKFTDPETAALDAFCSTYDAVVFTDHTSGYKGKYRVPVSILSSQEKDYCDLVSMDLLIHIGEVSGGYIGMRPQEVWRVNPDGALRDTYRKLTCVFEMEERAFFERYADTASAGRQGYLDACREELRAIWAKVPKSALPFSNVWIAHETAGRIPEGSVLFLGILNTLRTWNYFDLPDSVYGYANTGGFGIDGYISSFMGASWVHPDKLYFCVAGDLAFFYDMNVLGNRHVGRNVRILLVNNGKGTEFRNYMHPGAAFGEAADDYIAAAGHYGNKSRQLVRHYAEDLGYEYLSAENKEDYLRQLDRFLAPGLTDRPMLFEVFTDSRDESDAIRIMNNLNVSTKGVLKEAMKSVVGEKGKEMIKKVMGR</sequence>
<proteinExistence type="predicted"/>
<keyword evidence="5" id="KW-0464">Manganese</keyword>
<dbReference type="GO" id="GO:0070204">
    <property type="term" value="F:2-succinyl-5-enolpyruvyl-6-hydroxy-3-cyclohexene-1-carboxylic-acid synthase activity"/>
    <property type="evidence" value="ECO:0007669"/>
    <property type="project" value="UniProtKB-EC"/>
</dbReference>
<reference evidence="8" key="3">
    <citation type="submission" date="2023-01" db="EMBL/GenBank/DDBJ databases">
        <title>Human gut microbiome strain richness.</title>
        <authorList>
            <person name="Chen-Liaw A."/>
        </authorList>
    </citation>
    <scope>NUCLEOTIDE SEQUENCE</scope>
    <source>
        <strain evidence="8">RTP21484st1_E5_RTP21484_190118</strain>
    </source>
</reference>
<evidence type="ECO:0000256" key="5">
    <source>
        <dbReference type="ARBA" id="ARBA00023211"/>
    </source>
</evidence>
<evidence type="ECO:0000256" key="4">
    <source>
        <dbReference type="ARBA" id="ARBA00023052"/>
    </source>
</evidence>
<keyword evidence="3" id="KW-0460">Magnesium</keyword>
<dbReference type="InterPro" id="IPR004433">
    <property type="entry name" value="MenaQ_synth_MenD"/>
</dbReference>
<reference evidence="7 10" key="1">
    <citation type="submission" date="2015-09" db="EMBL/GenBank/DDBJ databases">
        <authorList>
            <consortium name="Pathogen Informatics"/>
        </authorList>
    </citation>
    <scope>NUCLEOTIDE SEQUENCE [LARGE SCALE GENOMIC DNA]</scope>
    <source>
        <strain evidence="7 10">2789STDY5608822</strain>
    </source>
</reference>
<keyword evidence="1 7" id="KW-0808">Transferase</keyword>
<evidence type="ECO:0000259" key="6">
    <source>
        <dbReference type="Pfam" id="PF02776"/>
    </source>
</evidence>
<evidence type="ECO:0000313" key="9">
    <source>
        <dbReference type="EMBL" id="MSB73702.1"/>
    </source>
</evidence>
<evidence type="ECO:0000313" key="11">
    <source>
        <dbReference type="Proteomes" id="UP000441609"/>
    </source>
</evidence>
<reference evidence="9 11" key="2">
    <citation type="journal article" date="2019" name="Nat. Med.">
        <title>A library of human gut bacterial isolates paired with longitudinal multiomics data enables mechanistic microbiome research.</title>
        <authorList>
            <person name="Poyet M."/>
            <person name="Groussin M."/>
            <person name="Gibbons S.M."/>
            <person name="Avila-Pacheco J."/>
            <person name="Jiang X."/>
            <person name="Kearney S.M."/>
            <person name="Perrotta A.R."/>
            <person name="Berdy B."/>
            <person name="Zhao S."/>
            <person name="Lieberman T.D."/>
            <person name="Swanson P.K."/>
            <person name="Smith M."/>
            <person name="Roesemann S."/>
            <person name="Alexander J.E."/>
            <person name="Rich S.A."/>
            <person name="Livny J."/>
            <person name="Vlamakis H."/>
            <person name="Clish C."/>
            <person name="Bullock K."/>
            <person name="Deik A."/>
            <person name="Scott J."/>
            <person name="Pierce K.A."/>
            <person name="Xavier R.J."/>
            <person name="Alm E.J."/>
        </authorList>
    </citation>
    <scope>NUCLEOTIDE SEQUENCE [LARGE SCALE GENOMIC DNA]</scope>
    <source>
        <strain evidence="9 11">BIOML-A20</strain>
    </source>
</reference>
<dbReference type="Gene3D" id="3.40.50.1220">
    <property type="entry name" value="TPP-binding domain"/>
    <property type="match status" value="1"/>
</dbReference>
<protein>
    <submittedName>
        <fullName evidence="7">2-succinyl-5-enolpyruvyl-6-hydroxy-3-cyclohexene-1-carboxylate synthase</fullName>
        <ecNumber evidence="7">2.2.1.9</ecNumber>
    </submittedName>
    <submittedName>
        <fullName evidence="8">Thiamine pyrophosphate-binding protein</fullName>
    </submittedName>
</protein>
<accession>A0A174JSF3</accession>
<dbReference type="PANTHER" id="PTHR42916:SF1">
    <property type="entry name" value="PROTEIN PHYLLO, CHLOROPLASTIC"/>
    <property type="match status" value="1"/>
</dbReference>
<evidence type="ECO:0000256" key="1">
    <source>
        <dbReference type="ARBA" id="ARBA00022679"/>
    </source>
</evidence>
<dbReference type="GO" id="GO:0030976">
    <property type="term" value="F:thiamine pyrophosphate binding"/>
    <property type="evidence" value="ECO:0007669"/>
    <property type="project" value="InterPro"/>
</dbReference>
<gene>
    <name evidence="7" type="primary">menD_2</name>
    <name evidence="7" type="ORF">ERS852380_03691</name>
    <name evidence="9" type="ORF">GKD70_10470</name>
    <name evidence="8" type="ORF">PN599_13425</name>
</gene>
<comment type="caution">
    <text evidence="7">The sequence shown here is derived from an EMBL/GenBank/DDBJ whole genome shotgun (WGS) entry which is preliminary data.</text>
</comment>
<dbReference type="Proteomes" id="UP000095455">
    <property type="component" value="Unassembled WGS sequence"/>
</dbReference>
<keyword evidence="4" id="KW-0786">Thiamine pyrophosphate</keyword>
<dbReference type="PANTHER" id="PTHR42916">
    <property type="entry name" value="2-SUCCINYL-5-ENOLPYRUVYL-6-HYDROXY-3-CYCLOHEXENE-1-CARBOXYLATE SYNTHASE"/>
    <property type="match status" value="1"/>
</dbReference>
<organism evidence="7 10">
    <name type="scientific">Parabacteroides distasonis</name>
    <dbReference type="NCBI Taxonomy" id="823"/>
    <lineage>
        <taxon>Bacteria</taxon>
        <taxon>Pseudomonadati</taxon>
        <taxon>Bacteroidota</taxon>
        <taxon>Bacteroidia</taxon>
        <taxon>Bacteroidales</taxon>
        <taxon>Tannerellaceae</taxon>
        <taxon>Parabacteroides</taxon>
    </lineage>
</organism>
<dbReference type="EMBL" id="JAQMPJ010000012">
    <property type="protein sequence ID" value="MDB9006001.1"/>
    <property type="molecule type" value="Genomic_DNA"/>
</dbReference>
<dbReference type="EC" id="2.2.1.9" evidence="7"/>
<dbReference type="GO" id="GO:0009234">
    <property type="term" value="P:menaquinone biosynthetic process"/>
    <property type="evidence" value="ECO:0007669"/>
    <property type="project" value="InterPro"/>
</dbReference>
<dbReference type="OrthoDB" id="9791859at2"/>
<evidence type="ECO:0000313" key="7">
    <source>
        <dbReference type="EMBL" id="CUP00568.1"/>
    </source>
</evidence>
<dbReference type="Proteomes" id="UP000441609">
    <property type="component" value="Unassembled WGS sequence"/>
</dbReference>
<evidence type="ECO:0000313" key="8">
    <source>
        <dbReference type="EMBL" id="MDB9006001.1"/>
    </source>
</evidence>
<dbReference type="SUPFAM" id="SSF52518">
    <property type="entry name" value="Thiamin diphosphate-binding fold (THDP-binding)"/>
    <property type="match status" value="2"/>
</dbReference>
<feature type="domain" description="Thiamine pyrophosphate enzyme N-terminal TPP-binding" evidence="6">
    <location>
        <begin position="13"/>
        <end position="122"/>
    </location>
</feature>
<dbReference type="GO" id="GO:0046872">
    <property type="term" value="F:metal ion binding"/>
    <property type="evidence" value="ECO:0007669"/>
    <property type="project" value="UniProtKB-KW"/>
</dbReference>
<dbReference type="InterPro" id="IPR012001">
    <property type="entry name" value="Thiamin_PyroP_enz_TPP-bd_dom"/>
</dbReference>
<keyword evidence="2" id="KW-0479">Metal-binding</keyword>
<dbReference type="EMBL" id="CYYK01000015">
    <property type="protein sequence ID" value="CUP00568.1"/>
    <property type="molecule type" value="Genomic_DNA"/>
</dbReference>
<evidence type="ECO:0000313" key="10">
    <source>
        <dbReference type="Proteomes" id="UP000095455"/>
    </source>
</evidence>
<dbReference type="RefSeq" id="WP_005861880.1">
    <property type="nucleotide sequence ID" value="NZ_BAABYH010000001.1"/>
</dbReference>